<name>A0A8J2N8V6_FUSEQ</name>
<dbReference type="Proteomes" id="UP000693738">
    <property type="component" value="Unassembled WGS sequence"/>
</dbReference>
<proteinExistence type="predicted"/>
<protein>
    <submittedName>
        <fullName evidence="1">Uncharacterized protein</fullName>
    </submittedName>
</protein>
<comment type="caution">
    <text evidence="1">The sequence shown here is derived from an EMBL/GenBank/DDBJ whole genome shotgun (WGS) entry which is preliminary data.</text>
</comment>
<evidence type="ECO:0000313" key="2">
    <source>
        <dbReference type="Proteomes" id="UP000693738"/>
    </source>
</evidence>
<organism evidence="1 2">
    <name type="scientific">Fusarium equiseti</name>
    <name type="common">Fusarium scirpi</name>
    <dbReference type="NCBI Taxonomy" id="61235"/>
    <lineage>
        <taxon>Eukaryota</taxon>
        <taxon>Fungi</taxon>
        <taxon>Dikarya</taxon>
        <taxon>Ascomycota</taxon>
        <taxon>Pezizomycotina</taxon>
        <taxon>Sordariomycetes</taxon>
        <taxon>Hypocreomycetidae</taxon>
        <taxon>Hypocreales</taxon>
        <taxon>Nectriaceae</taxon>
        <taxon>Fusarium</taxon>
        <taxon>Fusarium incarnatum-equiseti species complex</taxon>
    </lineage>
</organism>
<evidence type="ECO:0000313" key="1">
    <source>
        <dbReference type="EMBL" id="CAG7555922.1"/>
    </source>
</evidence>
<sequence>MAQVSVFTEREKQVLQQASYNYNIIHEINIMSFAQFEYEKMSPFFQNFLKGIPEEAKASAIDEWRRVRGYAEAKCVVYMLAQDITIEKRWEERSGVIPCGPIFHEDNLIAF</sequence>
<accession>A0A8J2N8V6</accession>
<gene>
    <name evidence="1" type="ORF">FEQUK3_LOCUS1632</name>
</gene>
<reference evidence="1" key="1">
    <citation type="submission" date="2021-05" db="EMBL/GenBank/DDBJ databases">
        <authorList>
            <person name="Khan N."/>
        </authorList>
    </citation>
    <scope>NUCLEOTIDE SEQUENCE</scope>
</reference>
<dbReference type="EMBL" id="CAJSTJ010000077">
    <property type="protein sequence ID" value="CAG7555922.1"/>
    <property type="molecule type" value="Genomic_DNA"/>
</dbReference>
<dbReference type="AlphaFoldDB" id="A0A8J2N8V6"/>